<keyword evidence="2" id="KW-0540">Nuclease</keyword>
<evidence type="ECO:0000313" key="2">
    <source>
        <dbReference type="EMBL" id="MER6614722.1"/>
    </source>
</evidence>
<keyword evidence="2" id="KW-0378">Hydrolase</keyword>
<dbReference type="InterPro" id="IPR011335">
    <property type="entry name" value="Restrct_endonuc-II-like"/>
</dbReference>
<dbReference type="EMBL" id="JBEPBX010000012">
    <property type="protein sequence ID" value="MER6614722.1"/>
    <property type="molecule type" value="Genomic_DNA"/>
</dbReference>
<dbReference type="InterPro" id="IPR008538">
    <property type="entry name" value="Uma2"/>
</dbReference>
<keyword evidence="2" id="KW-0255">Endonuclease</keyword>
<dbReference type="Pfam" id="PF05685">
    <property type="entry name" value="Uma2"/>
    <property type="match status" value="1"/>
</dbReference>
<name>A0ABV1UWS9_9ACTN</name>
<keyword evidence="3" id="KW-1185">Reference proteome</keyword>
<reference evidence="2 3" key="1">
    <citation type="submission" date="2024-06" db="EMBL/GenBank/DDBJ databases">
        <title>The Natural Products Discovery Center: Release of the First 8490 Sequenced Strains for Exploring Actinobacteria Biosynthetic Diversity.</title>
        <authorList>
            <person name="Kalkreuter E."/>
            <person name="Kautsar S.A."/>
            <person name="Yang D."/>
            <person name="Bader C.D."/>
            <person name="Teijaro C.N."/>
            <person name="Fluegel L."/>
            <person name="Davis C.M."/>
            <person name="Simpson J.R."/>
            <person name="Lauterbach L."/>
            <person name="Steele A.D."/>
            <person name="Gui C."/>
            <person name="Meng S."/>
            <person name="Li G."/>
            <person name="Viehrig K."/>
            <person name="Ye F."/>
            <person name="Su P."/>
            <person name="Kiefer A.F."/>
            <person name="Nichols A."/>
            <person name="Cepeda A.J."/>
            <person name="Yan W."/>
            <person name="Fan B."/>
            <person name="Jiang Y."/>
            <person name="Adhikari A."/>
            <person name="Zheng C.-J."/>
            <person name="Schuster L."/>
            <person name="Cowan T.M."/>
            <person name="Smanski M.J."/>
            <person name="Chevrette M.G."/>
            <person name="De Carvalho L.P.S."/>
            <person name="Shen B."/>
        </authorList>
    </citation>
    <scope>NUCLEOTIDE SEQUENCE [LARGE SCALE GENOMIC DNA]</scope>
    <source>
        <strain evidence="2 3">NPDC000837</strain>
    </source>
</reference>
<dbReference type="SUPFAM" id="SSF52980">
    <property type="entry name" value="Restriction endonuclease-like"/>
    <property type="match status" value="1"/>
</dbReference>
<organism evidence="2 3">
    <name type="scientific">Streptomyces xantholiticus</name>
    <dbReference type="NCBI Taxonomy" id="68285"/>
    <lineage>
        <taxon>Bacteria</taxon>
        <taxon>Bacillati</taxon>
        <taxon>Actinomycetota</taxon>
        <taxon>Actinomycetes</taxon>
        <taxon>Kitasatosporales</taxon>
        <taxon>Streptomycetaceae</taxon>
        <taxon>Streptomyces</taxon>
    </lineage>
</organism>
<comment type="caution">
    <text evidence="2">The sequence shown here is derived from an EMBL/GenBank/DDBJ whole genome shotgun (WGS) entry which is preliminary data.</text>
</comment>
<dbReference type="RefSeq" id="WP_351976480.1">
    <property type="nucleotide sequence ID" value="NZ_JBEPBX010000012.1"/>
</dbReference>
<sequence length="202" mass="21565">MIGGGALARLMPRTPRGIARMISRATTLRVEILGGSLVLSRTDCATRAEVVRRLTDDITPHLAMSPLAVEEAVPIAMPQDPDDYAIPDLAVRTGGTDRGHHGPVRPEGVHLVVEVVPRTAVTPELARKRDWYAIAGVRALLFVDPRHGTWALHGDPGPPGSYRHAVTGKFGVDVRLPEPLDFPVATGGLPEYGDSGADPTGR</sequence>
<proteinExistence type="predicted"/>
<dbReference type="InterPro" id="IPR012296">
    <property type="entry name" value="Nuclease_put_TT1808"/>
</dbReference>
<dbReference type="GO" id="GO:0004519">
    <property type="term" value="F:endonuclease activity"/>
    <property type="evidence" value="ECO:0007669"/>
    <property type="project" value="UniProtKB-KW"/>
</dbReference>
<dbReference type="PANTHER" id="PTHR35400">
    <property type="entry name" value="SLR1083 PROTEIN"/>
    <property type="match status" value="1"/>
</dbReference>
<evidence type="ECO:0000259" key="1">
    <source>
        <dbReference type="Pfam" id="PF05685"/>
    </source>
</evidence>
<accession>A0ABV1UWS9</accession>
<gene>
    <name evidence="2" type="ORF">ABT276_15365</name>
</gene>
<evidence type="ECO:0000313" key="3">
    <source>
        <dbReference type="Proteomes" id="UP001445472"/>
    </source>
</evidence>
<dbReference type="PANTHER" id="PTHR35400:SF3">
    <property type="entry name" value="SLL1072 PROTEIN"/>
    <property type="match status" value="1"/>
</dbReference>
<protein>
    <submittedName>
        <fullName evidence="2">Uma2 family endonuclease</fullName>
    </submittedName>
</protein>
<dbReference type="Proteomes" id="UP001445472">
    <property type="component" value="Unassembled WGS sequence"/>
</dbReference>
<dbReference type="Gene3D" id="3.90.1570.10">
    <property type="entry name" value="tt1808, chain A"/>
    <property type="match status" value="1"/>
</dbReference>
<feature type="domain" description="Putative restriction endonuclease" evidence="1">
    <location>
        <begin position="24"/>
        <end position="180"/>
    </location>
</feature>